<dbReference type="InterPro" id="IPR028994">
    <property type="entry name" value="Integrin_alpha_N"/>
</dbReference>
<dbReference type="OrthoDB" id="127592at2"/>
<name>A0A0A2WLZ3_9GAMM</name>
<dbReference type="PROSITE" id="PS51257">
    <property type="entry name" value="PROKAR_LIPOPROTEIN"/>
    <property type="match status" value="1"/>
</dbReference>
<dbReference type="Gene3D" id="2.130.10.130">
    <property type="entry name" value="Integrin alpha, N-terminal"/>
    <property type="match status" value="1"/>
</dbReference>
<accession>A0A0A2WLZ3</accession>
<dbReference type="RefSeq" id="WP_036168211.1">
    <property type="nucleotide sequence ID" value="NZ_JRKJ01000008.1"/>
</dbReference>
<keyword evidence="1" id="KW-0732">Signal</keyword>
<dbReference type="AlphaFoldDB" id="A0A0A2WLZ3"/>
<dbReference type="SUPFAM" id="SSF69318">
    <property type="entry name" value="Integrin alpha N-terminal domain"/>
    <property type="match status" value="1"/>
</dbReference>
<dbReference type="EMBL" id="JRKJ01000008">
    <property type="protein sequence ID" value="KGQ19300.1"/>
    <property type="molecule type" value="Genomic_DNA"/>
</dbReference>
<organism evidence="2 3">
    <name type="scientific">Lysobacter dokdonensis DS-58</name>
    <dbReference type="NCBI Taxonomy" id="1300345"/>
    <lineage>
        <taxon>Bacteria</taxon>
        <taxon>Pseudomonadati</taxon>
        <taxon>Pseudomonadota</taxon>
        <taxon>Gammaproteobacteria</taxon>
        <taxon>Lysobacterales</taxon>
        <taxon>Lysobacteraceae</taxon>
        <taxon>Noviluteimonas</taxon>
    </lineage>
</organism>
<protein>
    <recommendedName>
        <fullName evidence="4">FG-GAP repeat protein</fullName>
    </recommendedName>
</protein>
<dbReference type="PATRIC" id="fig|1300345.3.peg.1494"/>
<evidence type="ECO:0008006" key="4">
    <source>
        <dbReference type="Google" id="ProtNLM"/>
    </source>
</evidence>
<reference evidence="2 3" key="1">
    <citation type="submission" date="2014-09" db="EMBL/GenBank/DDBJ databases">
        <title>Genome sequences of Lysobacter dokdonensis DS-58.</title>
        <authorList>
            <person name="Kim J.F."/>
            <person name="Kwak M.-J."/>
        </authorList>
    </citation>
    <scope>NUCLEOTIDE SEQUENCE [LARGE SCALE GENOMIC DNA]</scope>
    <source>
        <strain evidence="2 3">DS-58</strain>
    </source>
</reference>
<keyword evidence="3" id="KW-1185">Reference proteome</keyword>
<evidence type="ECO:0000256" key="1">
    <source>
        <dbReference type="ARBA" id="ARBA00022729"/>
    </source>
</evidence>
<dbReference type="Pfam" id="PF13517">
    <property type="entry name" value="FG-GAP_3"/>
    <property type="match status" value="1"/>
</dbReference>
<dbReference type="STRING" id="1300345.LF41_2948"/>
<evidence type="ECO:0000313" key="2">
    <source>
        <dbReference type="EMBL" id="KGQ19300.1"/>
    </source>
</evidence>
<evidence type="ECO:0000313" key="3">
    <source>
        <dbReference type="Proteomes" id="UP000030518"/>
    </source>
</evidence>
<proteinExistence type="predicted"/>
<sequence length="550" mass="60133">MSLKHWIALAAVVSGCVSSHTARAEWRLEKPIAIYVGPDARGSLLADMNGDGLLDIVTQYGMFNLWKCGVSVTLQTPDGFSWPATYEIDDCHFEQLALANITPDPGLEIVMRTSFNHPDWSYRMLEYRADTNTLVHVENFGFLGWGIGFGVLDVNQDRRDDLWEVFEDSDSSKPEVTFRYKIAYARANDRLPDGKKSVGWLRGYTSARFAFSGITDQRGMTATSKAAVSQYQVDLDADGYFDAFSGLCPTKCLFRQEPWGQLRTMPTVGETANVFGDIDGDGLPDALLGGRDADGFTIEVALQTAPYHFEHVGTLTPFLRVGMPAIVDMDLNGLADFAFGGENGPGTGAMFVYRQIEPGVFQGSALIDAGWPLFAARAGDLNNDGCPDLLTANELMADHNHMNLYRGVGCEVGDLAVTTDVRANKAVVSVAHVRGTKALALRTMRVNISPAVKDPTPLGFQVRPPEGCVERPADVPRRMFDCVFDMAAGTTREFVFNLSMAAGKEAQVHTIAFLLDEGGDGNPLNNRSRVDAYWRHVTGSADTVPTGIRR</sequence>
<gene>
    <name evidence="2" type="ORF">LF41_2948</name>
</gene>
<dbReference type="InterPro" id="IPR013517">
    <property type="entry name" value="FG-GAP"/>
</dbReference>
<dbReference type="PANTHER" id="PTHR46580">
    <property type="entry name" value="SENSOR KINASE-RELATED"/>
    <property type="match status" value="1"/>
</dbReference>
<dbReference type="Proteomes" id="UP000030518">
    <property type="component" value="Unassembled WGS sequence"/>
</dbReference>
<comment type="caution">
    <text evidence="2">The sequence shown here is derived from an EMBL/GenBank/DDBJ whole genome shotgun (WGS) entry which is preliminary data.</text>
</comment>